<keyword evidence="3" id="KW-0539">Nucleus</keyword>
<evidence type="ECO:0000259" key="6">
    <source>
        <dbReference type="Pfam" id="PF21639"/>
    </source>
</evidence>
<gene>
    <name evidence="7" type="ORF">QBC47DRAFT_369335</name>
</gene>
<sequence length="392" mass="41485">MVTCVGSVAAAVGVGEGKGTWKCESVAQLGVELGGMLNDNDKRFVLVFDGVDRQREGGHMLLPGLGRLSEIIPSLTTVFVVTSPQAGFLRCAAAPHVHFPAYTKQEVVSILGRDVPTEKVGRATDEETAELWTRFVGYVHDALGRAAARTLPAVRDACLALWPRLVAPIVAGTHGPREFSKLFVAVRVWVQDDAVLDPGIVAAAGAAPAAPPPSAATVTDLAALLPTTARLLLLAAYLASHNATRHDLTLFSTHHHGRRRRRGGALAVPGTPGRRGGAGRSKHRKIARKLLGAHAFVLERMMAIYAAVRSEWTESFRGEEEDGGADVGMAMATLASLRLLVRVGGGSGSQGTAGGGGDPMDRAGKWRVNVAWEVVRGLGRSMGVEVEEWLVE</sequence>
<keyword evidence="8" id="KW-1185">Reference proteome</keyword>
<feature type="domain" description="ORC5 lid" evidence="6">
    <location>
        <begin position="132"/>
        <end position="187"/>
    </location>
</feature>
<proteinExistence type="predicted"/>
<evidence type="ECO:0000259" key="5">
    <source>
        <dbReference type="Pfam" id="PF14630"/>
    </source>
</evidence>
<dbReference type="Pfam" id="PF21639">
    <property type="entry name" value="ORC5_lid"/>
    <property type="match status" value="1"/>
</dbReference>
<keyword evidence="2" id="KW-0235">DNA replication</keyword>
<dbReference type="InterPro" id="IPR047088">
    <property type="entry name" value="ORC5_C"/>
</dbReference>
<dbReference type="PANTHER" id="PTHR12705:SF0">
    <property type="entry name" value="ORIGIN RECOGNITION COMPLEX SUBUNIT 5"/>
    <property type="match status" value="1"/>
</dbReference>
<dbReference type="InterPro" id="IPR048866">
    <property type="entry name" value="ORC5_lid"/>
</dbReference>
<evidence type="ECO:0000256" key="4">
    <source>
        <dbReference type="SAM" id="MobiDB-lite"/>
    </source>
</evidence>
<evidence type="ECO:0000256" key="1">
    <source>
        <dbReference type="ARBA" id="ARBA00004123"/>
    </source>
</evidence>
<dbReference type="GO" id="GO:0006270">
    <property type="term" value="P:DNA replication initiation"/>
    <property type="evidence" value="ECO:0007669"/>
    <property type="project" value="TreeGrafter"/>
</dbReference>
<feature type="domain" description="Origin recognition complex subunit 5 C-terminal" evidence="5">
    <location>
        <begin position="225"/>
        <end position="390"/>
    </location>
</feature>
<protein>
    <submittedName>
        <fullName evidence="7">Origin recognition complex subunit 5 C-terminus-domain-containing protein</fullName>
    </submittedName>
</protein>
<dbReference type="GO" id="GO:0005664">
    <property type="term" value="C:nuclear origin of replication recognition complex"/>
    <property type="evidence" value="ECO:0007669"/>
    <property type="project" value="TreeGrafter"/>
</dbReference>
<evidence type="ECO:0000313" key="7">
    <source>
        <dbReference type="EMBL" id="KAK1761187.1"/>
    </source>
</evidence>
<organism evidence="7 8">
    <name type="scientific">Echria macrotheca</name>
    <dbReference type="NCBI Taxonomy" id="438768"/>
    <lineage>
        <taxon>Eukaryota</taxon>
        <taxon>Fungi</taxon>
        <taxon>Dikarya</taxon>
        <taxon>Ascomycota</taxon>
        <taxon>Pezizomycotina</taxon>
        <taxon>Sordariomycetes</taxon>
        <taxon>Sordariomycetidae</taxon>
        <taxon>Sordariales</taxon>
        <taxon>Schizotheciaceae</taxon>
        <taxon>Echria</taxon>
    </lineage>
</organism>
<name>A0AAJ0FBK1_9PEZI</name>
<dbReference type="EMBL" id="MU839827">
    <property type="protein sequence ID" value="KAK1761187.1"/>
    <property type="molecule type" value="Genomic_DNA"/>
</dbReference>
<dbReference type="InterPro" id="IPR020796">
    <property type="entry name" value="ORC5"/>
</dbReference>
<accession>A0AAJ0FBK1</accession>
<feature type="compositionally biased region" description="Basic residues" evidence="4">
    <location>
        <begin position="253"/>
        <end position="263"/>
    </location>
</feature>
<evidence type="ECO:0000256" key="3">
    <source>
        <dbReference type="ARBA" id="ARBA00023242"/>
    </source>
</evidence>
<evidence type="ECO:0000256" key="2">
    <source>
        <dbReference type="ARBA" id="ARBA00022705"/>
    </source>
</evidence>
<comment type="subcellular location">
    <subcellularLocation>
        <location evidence="1">Nucleus</location>
    </subcellularLocation>
</comment>
<comment type="caution">
    <text evidence="7">The sequence shown here is derived from an EMBL/GenBank/DDBJ whole genome shotgun (WGS) entry which is preliminary data.</text>
</comment>
<evidence type="ECO:0000313" key="8">
    <source>
        <dbReference type="Proteomes" id="UP001239445"/>
    </source>
</evidence>
<dbReference type="PANTHER" id="PTHR12705">
    <property type="entry name" value="ORIGIN RECOGNITION COMPLEX SUBUNIT 5"/>
    <property type="match status" value="1"/>
</dbReference>
<feature type="region of interest" description="Disordered" evidence="4">
    <location>
        <begin position="253"/>
        <end position="283"/>
    </location>
</feature>
<dbReference type="Proteomes" id="UP001239445">
    <property type="component" value="Unassembled WGS sequence"/>
</dbReference>
<dbReference type="AlphaFoldDB" id="A0AAJ0FBK1"/>
<dbReference type="GO" id="GO:0003688">
    <property type="term" value="F:DNA replication origin binding"/>
    <property type="evidence" value="ECO:0007669"/>
    <property type="project" value="TreeGrafter"/>
</dbReference>
<reference evidence="7" key="1">
    <citation type="submission" date="2023-06" db="EMBL/GenBank/DDBJ databases">
        <title>Genome-scale phylogeny and comparative genomics of the fungal order Sordariales.</title>
        <authorList>
            <consortium name="Lawrence Berkeley National Laboratory"/>
            <person name="Hensen N."/>
            <person name="Bonometti L."/>
            <person name="Westerberg I."/>
            <person name="Brannstrom I.O."/>
            <person name="Guillou S."/>
            <person name="Cros-Aarteil S."/>
            <person name="Calhoun S."/>
            <person name="Haridas S."/>
            <person name="Kuo A."/>
            <person name="Mondo S."/>
            <person name="Pangilinan J."/>
            <person name="Riley R."/>
            <person name="Labutti K."/>
            <person name="Andreopoulos B."/>
            <person name="Lipzen A."/>
            <person name="Chen C."/>
            <person name="Yanf M."/>
            <person name="Daum C."/>
            <person name="Ng V."/>
            <person name="Clum A."/>
            <person name="Steindorff A."/>
            <person name="Ohm R."/>
            <person name="Martin F."/>
            <person name="Silar P."/>
            <person name="Natvig D."/>
            <person name="Lalanne C."/>
            <person name="Gautier V."/>
            <person name="Ament-Velasquez S.L."/>
            <person name="Kruys A."/>
            <person name="Hutchinson M.I."/>
            <person name="Powell A.J."/>
            <person name="Barry K."/>
            <person name="Miller A.N."/>
            <person name="Grigoriev I.V."/>
            <person name="Debuchy R."/>
            <person name="Gladieux P."/>
            <person name="Thoren M.H."/>
            <person name="Johannesson H."/>
        </authorList>
    </citation>
    <scope>NUCLEOTIDE SEQUENCE</scope>
    <source>
        <strain evidence="7">PSN4</strain>
    </source>
</reference>
<dbReference type="Pfam" id="PF14630">
    <property type="entry name" value="ORC5_C"/>
    <property type="match status" value="1"/>
</dbReference>